<sequence length="55" mass="6100">MQIYIILLVMIIIGFVIVKRIAGCLLKTIVTLVLLAILACLYFFCFKEGATPPTP</sequence>
<keyword evidence="1" id="KW-1133">Transmembrane helix</keyword>
<dbReference type="RefSeq" id="WP_158215517.1">
    <property type="nucleotide sequence ID" value="NZ_JADYTN010000001.1"/>
</dbReference>
<dbReference type="Proteomes" id="UP001200470">
    <property type="component" value="Unassembled WGS sequence"/>
</dbReference>
<keyword evidence="1" id="KW-0812">Transmembrane</keyword>
<keyword evidence="3" id="KW-1185">Reference proteome</keyword>
<organism evidence="2 3">
    <name type="scientific">Xylanibacter brevis</name>
    <dbReference type="NCBI Taxonomy" id="83231"/>
    <lineage>
        <taxon>Bacteria</taxon>
        <taxon>Pseudomonadati</taxon>
        <taxon>Bacteroidota</taxon>
        <taxon>Bacteroidia</taxon>
        <taxon>Bacteroidales</taxon>
        <taxon>Prevotellaceae</taxon>
        <taxon>Xylanibacter</taxon>
    </lineage>
</organism>
<evidence type="ECO:0000313" key="3">
    <source>
        <dbReference type="Proteomes" id="UP001200470"/>
    </source>
</evidence>
<protein>
    <submittedName>
        <fullName evidence="2">Uncharacterized protein</fullName>
    </submittedName>
</protein>
<keyword evidence="1" id="KW-0472">Membrane</keyword>
<name>A0ABS9CCF8_9BACT</name>
<proteinExistence type="predicted"/>
<evidence type="ECO:0000256" key="1">
    <source>
        <dbReference type="SAM" id="Phobius"/>
    </source>
</evidence>
<feature type="transmembrane region" description="Helical" evidence="1">
    <location>
        <begin position="5"/>
        <end position="22"/>
    </location>
</feature>
<reference evidence="2 3" key="1">
    <citation type="submission" date="2020-12" db="EMBL/GenBank/DDBJ databases">
        <title>Whole genome sequences of gut porcine anaerobes.</title>
        <authorList>
            <person name="Kubasova T."/>
            <person name="Jahodarova E."/>
            <person name="Rychlik I."/>
        </authorList>
    </citation>
    <scope>NUCLEOTIDE SEQUENCE [LARGE SCALE GENOMIC DNA]</scope>
    <source>
        <strain evidence="2 3">An925</strain>
    </source>
</reference>
<evidence type="ECO:0000313" key="2">
    <source>
        <dbReference type="EMBL" id="MCF2562633.1"/>
    </source>
</evidence>
<feature type="transmembrane region" description="Helical" evidence="1">
    <location>
        <begin position="28"/>
        <end position="46"/>
    </location>
</feature>
<dbReference type="EMBL" id="JADYTN010000001">
    <property type="protein sequence ID" value="MCF2562633.1"/>
    <property type="molecule type" value="Genomic_DNA"/>
</dbReference>
<accession>A0ABS9CCF8</accession>
<comment type="caution">
    <text evidence="2">The sequence shown here is derived from an EMBL/GenBank/DDBJ whole genome shotgun (WGS) entry which is preliminary data.</text>
</comment>
<gene>
    <name evidence="2" type="ORF">I6E12_00685</name>
</gene>